<accession>A0A0J8S4R2</accession>
<gene>
    <name evidence="1" type="ORF">CIHG_10250</name>
</gene>
<evidence type="ECO:0000313" key="2">
    <source>
        <dbReference type="Proteomes" id="UP000054563"/>
    </source>
</evidence>
<organism evidence="1 2">
    <name type="scientific">Coccidioides immitis H538.4</name>
    <dbReference type="NCBI Taxonomy" id="396776"/>
    <lineage>
        <taxon>Eukaryota</taxon>
        <taxon>Fungi</taxon>
        <taxon>Dikarya</taxon>
        <taxon>Ascomycota</taxon>
        <taxon>Pezizomycotina</taxon>
        <taxon>Eurotiomycetes</taxon>
        <taxon>Eurotiomycetidae</taxon>
        <taxon>Onygenales</taxon>
        <taxon>Onygenaceae</taxon>
        <taxon>Coccidioides</taxon>
    </lineage>
</organism>
<dbReference type="EMBL" id="DS017078">
    <property type="protein sequence ID" value="KMU92430.1"/>
    <property type="molecule type" value="Genomic_DNA"/>
</dbReference>
<dbReference type="STRING" id="396776.A0A0J8S4R2"/>
<dbReference type="AlphaFoldDB" id="A0A0J8S4R2"/>
<dbReference type="VEuPathDB" id="FungiDB:CIHG_10250"/>
<sequence>MALEKNPVVDLISMLSDSYCCEHQNAQYSQLSYAARINLQTLNELHDTFRHDPEVNLLSEFPINYIHRITMVTGSPAFSPAEKHTSERRAPKFCTCLDLAKTASVIFLLSEKIISLLAQSEESGHSGPGDAAESLLLFLKKLL</sequence>
<dbReference type="OrthoDB" id="2906425at2759"/>
<reference evidence="2" key="1">
    <citation type="journal article" date="2010" name="Genome Res.">
        <title>Population genomic sequencing of Coccidioides fungi reveals recent hybridization and transposon control.</title>
        <authorList>
            <person name="Neafsey D.E."/>
            <person name="Barker B.M."/>
            <person name="Sharpton T.J."/>
            <person name="Stajich J.E."/>
            <person name="Park D.J."/>
            <person name="Whiston E."/>
            <person name="Hung C.-Y."/>
            <person name="McMahan C."/>
            <person name="White J."/>
            <person name="Sykes S."/>
            <person name="Heiman D."/>
            <person name="Young S."/>
            <person name="Zeng Q."/>
            <person name="Abouelleil A."/>
            <person name="Aftuck L."/>
            <person name="Bessette D."/>
            <person name="Brown A."/>
            <person name="FitzGerald M."/>
            <person name="Lui A."/>
            <person name="Macdonald J.P."/>
            <person name="Priest M."/>
            <person name="Orbach M.J."/>
            <person name="Galgiani J.N."/>
            <person name="Kirkland T.N."/>
            <person name="Cole G.T."/>
            <person name="Birren B.W."/>
            <person name="Henn M.R."/>
            <person name="Taylor J.W."/>
            <person name="Rounsley S.D."/>
        </authorList>
    </citation>
    <scope>NUCLEOTIDE SEQUENCE [LARGE SCALE GENOMIC DNA]</scope>
    <source>
        <strain evidence="2">H538.4</strain>
    </source>
</reference>
<dbReference type="Proteomes" id="UP000054563">
    <property type="component" value="Unassembled WGS sequence"/>
</dbReference>
<proteinExistence type="predicted"/>
<protein>
    <submittedName>
        <fullName evidence="1">Uncharacterized protein</fullName>
    </submittedName>
</protein>
<evidence type="ECO:0000313" key="1">
    <source>
        <dbReference type="EMBL" id="KMU92430.1"/>
    </source>
</evidence>
<name>A0A0J8S4R2_COCIT</name>